<name>A0A0P0WWS4_ORYSJ</name>
<gene>
    <name evidence="1" type="ordered locus">Os06g0487620</name>
</gene>
<organism evidence="1 2">
    <name type="scientific">Oryza sativa subsp. japonica</name>
    <name type="common">Rice</name>
    <dbReference type="NCBI Taxonomy" id="39947"/>
    <lineage>
        <taxon>Eukaryota</taxon>
        <taxon>Viridiplantae</taxon>
        <taxon>Streptophyta</taxon>
        <taxon>Embryophyta</taxon>
        <taxon>Tracheophyta</taxon>
        <taxon>Spermatophyta</taxon>
        <taxon>Magnoliopsida</taxon>
        <taxon>Liliopsida</taxon>
        <taxon>Poales</taxon>
        <taxon>Poaceae</taxon>
        <taxon>BOP clade</taxon>
        <taxon>Oryzoideae</taxon>
        <taxon>Oryzeae</taxon>
        <taxon>Oryzinae</taxon>
        <taxon>Oryza</taxon>
        <taxon>Oryza sativa</taxon>
    </lineage>
</organism>
<protein>
    <submittedName>
        <fullName evidence="1">Os06g0487620 protein</fullName>
    </submittedName>
</protein>
<dbReference type="Gramene" id="Os06t0487620-01">
    <property type="protein sequence ID" value="Os06t0487620-01"/>
    <property type="gene ID" value="Os06g0487620"/>
</dbReference>
<dbReference type="OMA" id="AVRTKHI"/>
<dbReference type="KEGG" id="dosa:Os06g0487620"/>
<reference evidence="1 2" key="1">
    <citation type="journal article" date="2005" name="Nature">
        <title>The map-based sequence of the rice genome.</title>
        <authorList>
            <consortium name="International rice genome sequencing project (IRGSP)"/>
            <person name="Matsumoto T."/>
            <person name="Wu J."/>
            <person name="Kanamori H."/>
            <person name="Katayose Y."/>
            <person name="Fujisawa M."/>
            <person name="Namiki N."/>
            <person name="Mizuno H."/>
            <person name="Yamamoto K."/>
            <person name="Antonio B.A."/>
            <person name="Baba T."/>
            <person name="Sakata K."/>
            <person name="Nagamura Y."/>
            <person name="Aoki H."/>
            <person name="Arikawa K."/>
            <person name="Arita K."/>
            <person name="Bito T."/>
            <person name="Chiden Y."/>
            <person name="Fujitsuka N."/>
            <person name="Fukunaka R."/>
            <person name="Hamada M."/>
            <person name="Harada C."/>
            <person name="Hayashi A."/>
            <person name="Hijishita S."/>
            <person name="Honda M."/>
            <person name="Hosokawa S."/>
            <person name="Ichikawa Y."/>
            <person name="Idonuma A."/>
            <person name="Iijima M."/>
            <person name="Ikeda M."/>
            <person name="Ikeno M."/>
            <person name="Ito K."/>
            <person name="Ito S."/>
            <person name="Ito T."/>
            <person name="Ito Y."/>
            <person name="Ito Y."/>
            <person name="Iwabuchi A."/>
            <person name="Kamiya K."/>
            <person name="Karasawa W."/>
            <person name="Kurita K."/>
            <person name="Katagiri S."/>
            <person name="Kikuta A."/>
            <person name="Kobayashi H."/>
            <person name="Kobayashi N."/>
            <person name="Machita K."/>
            <person name="Maehara T."/>
            <person name="Masukawa M."/>
            <person name="Mizubayashi T."/>
            <person name="Mukai Y."/>
            <person name="Nagasaki H."/>
            <person name="Nagata Y."/>
            <person name="Naito S."/>
            <person name="Nakashima M."/>
            <person name="Nakama Y."/>
            <person name="Nakamichi Y."/>
            <person name="Nakamura M."/>
            <person name="Meguro A."/>
            <person name="Negishi M."/>
            <person name="Ohta I."/>
            <person name="Ohta T."/>
            <person name="Okamoto M."/>
            <person name="Ono N."/>
            <person name="Saji S."/>
            <person name="Sakaguchi M."/>
            <person name="Sakai K."/>
            <person name="Shibata M."/>
            <person name="Shimokawa T."/>
            <person name="Song J."/>
            <person name="Takazaki Y."/>
            <person name="Terasawa K."/>
            <person name="Tsugane M."/>
            <person name="Tsuji K."/>
            <person name="Ueda S."/>
            <person name="Waki K."/>
            <person name="Yamagata H."/>
            <person name="Yamamoto M."/>
            <person name="Yamamoto S."/>
            <person name="Yamane H."/>
            <person name="Yoshiki S."/>
            <person name="Yoshihara R."/>
            <person name="Yukawa K."/>
            <person name="Zhong H."/>
            <person name="Yano M."/>
            <person name="Yuan Q."/>
            <person name="Ouyang S."/>
            <person name="Liu J."/>
            <person name="Jones K.M."/>
            <person name="Gansberger K."/>
            <person name="Moffat K."/>
            <person name="Hill J."/>
            <person name="Bera J."/>
            <person name="Fadrosh D."/>
            <person name="Jin S."/>
            <person name="Johri S."/>
            <person name="Kim M."/>
            <person name="Overton L."/>
            <person name="Reardon M."/>
            <person name="Tsitrin T."/>
            <person name="Vuong H."/>
            <person name="Weaver B."/>
            <person name="Ciecko A."/>
            <person name="Tallon L."/>
            <person name="Jackson J."/>
            <person name="Pai G."/>
            <person name="Aken S.V."/>
            <person name="Utterback T."/>
            <person name="Reidmuller S."/>
            <person name="Feldblyum T."/>
            <person name="Hsiao J."/>
            <person name="Zismann V."/>
            <person name="Iobst S."/>
            <person name="de Vazeille A.R."/>
            <person name="Buell C.R."/>
            <person name="Ying K."/>
            <person name="Li Y."/>
            <person name="Lu T."/>
            <person name="Huang Y."/>
            <person name="Zhao Q."/>
            <person name="Feng Q."/>
            <person name="Zhang L."/>
            <person name="Zhu J."/>
            <person name="Weng Q."/>
            <person name="Mu J."/>
            <person name="Lu Y."/>
            <person name="Fan D."/>
            <person name="Liu Y."/>
            <person name="Guan J."/>
            <person name="Zhang Y."/>
            <person name="Yu S."/>
            <person name="Liu X."/>
            <person name="Zhang Y."/>
            <person name="Hong G."/>
            <person name="Han B."/>
            <person name="Choisne N."/>
            <person name="Demange N."/>
            <person name="Orjeda G."/>
            <person name="Samain S."/>
            <person name="Cattolico L."/>
            <person name="Pelletier E."/>
            <person name="Couloux A."/>
            <person name="Segurens B."/>
            <person name="Wincker P."/>
            <person name="D'Hont A."/>
            <person name="Scarpelli C."/>
            <person name="Weissenbach J."/>
            <person name="Salanoubat M."/>
            <person name="Quetier F."/>
            <person name="Yu Y."/>
            <person name="Kim H.R."/>
            <person name="Rambo T."/>
            <person name="Currie J."/>
            <person name="Collura K."/>
            <person name="Luo M."/>
            <person name="Yang T."/>
            <person name="Ammiraju J.S.S."/>
            <person name="Engler F."/>
            <person name="Soderlund C."/>
            <person name="Wing R.A."/>
            <person name="Palmer L.E."/>
            <person name="de la Bastide M."/>
            <person name="Spiegel L."/>
            <person name="Nascimento L."/>
            <person name="Zutavern T."/>
            <person name="O'Shaughnessy A."/>
            <person name="Dike S."/>
            <person name="Dedhia N."/>
            <person name="Preston R."/>
            <person name="Balija V."/>
            <person name="McCombie W.R."/>
            <person name="Chow T."/>
            <person name="Chen H."/>
            <person name="Chung M."/>
            <person name="Chen C."/>
            <person name="Shaw J."/>
            <person name="Wu H."/>
            <person name="Hsiao K."/>
            <person name="Chao Y."/>
            <person name="Chu M."/>
            <person name="Cheng C."/>
            <person name="Hour A."/>
            <person name="Lee P."/>
            <person name="Lin S."/>
            <person name="Lin Y."/>
            <person name="Liou J."/>
            <person name="Liu S."/>
            <person name="Hsing Y."/>
            <person name="Raghuvanshi S."/>
            <person name="Mohanty A."/>
            <person name="Bharti A.K."/>
            <person name="Gaur A."/>
            <person name="Gupta V."/>
            <person name="Kumar D."/>
            <person name="Ravi V."/>
            <person name="Vij S."/>
            <person name="Kapur A."/>
            <person name="Khurana P."/>
            <person name="Khurana P."/>
            <person name="Khurana J.P."/>
            <person name="Tyagi A.K."/>
            <person name="Gaikwad K."/>
            <person name="Singh A."/>
            <person name="Dalal V."/>
            <person name="Srivastava S."/>
            <person name="Dixit A."/>
            <person name="Pal A.K."/>
            <person name="Ghazi I.A."/>
            <person name="Yadav M."/>
            <person name="Pandit A."/>
            <person name="Bhargava A."/>
            <person name="Sureshbabu K."/>
            <person name="Batra K."/>
            <person name="Sharma T.R."/>
            <person name="Mohapatra T."/>
            <person name="Singh N.K."/>
            <person name="Messing J."/>
            <person name="Nelson A.B."/>
            <person name="Fuks G."/>
            <person name="Kavchok S."/>
            <person name="Keizer G."/>
            <person name="Linton E."/>
            <person name="Llaca V."/>
            <person name="Song R."/>
            <person name="Tanyolac B."/>
            <person name="Young S."/>
            <person name="Ho-Il K."/>
            <person name="Hahn J.H."/>
            <person name="Sangsakoo G."/>
            <person name="Vanavichit A."/>
            <person name="de Mattos Luiz.A.T."/>
            <person name="Zimmer P.D."/>
            <person name="Malone G."/>
            <person name="Dellagostin O."/>
            <person name="de Oliveira A.C."/>
            <person name="Bevan M."/>
            <person name="Bancroft I."/>
            <person name="Minx P."/>
            <person name="Cordum H."/>
            <person name="Wilson R."/>
            <person name="Cheng Z."/>
            <person name="Jin W."/>
            <person name="Jiang J."/>
            <person name="Leong S.A."/>
            <person name="Iwama H."/>
            <person name="Gojobori T."/>
            <person name="Itoh T."/>
            <person name="Niimura Y."/>
            <person name="Fujii Y."/>
            <person name="Habara T."/>
            <person name="Sakai H."/>
            <person name="Sato Y."/>
            <person name="Wilson G."/>
            <person name="Kumar K."/>
            <person name="McCouch S."/>
            <person name="Juretic N."/>
            <person name="Hoen D."/>
            <person name="Wright S."/>
            <person name="Bruskiewich R."/>
            <person name="Bureau T."/>
            <person name="Miyao A."/>
            <person name="Hirochika H."/>
            <person name="Nishikawa T."/>
            <person name="Kadowaki K."/>
            <person name="Sugiura M."/>
            <person name="Burr B."/>
            <person name="Sasaki T."/>
        </authorList>
    </citation>
    <scope>NUCLEOTIDE SEQUENCE [LARGE SCALE GENOMIC DNA]</scope>
    <source>
        <strain evidence="2">cv. Nipponbare</strain>
    </source>
</reference>
<evidence type="ECO:0000313" key="1">
    <source>
        <dbReference type="EMBL" id="BAH93524.1"/>
    </source>
</evidence>
<dbReference type="AlphaFoldDB" id="A0A0P0WWS4"/>
<dbReference type="EMBL" id="AP008212">
    <property type="protein sequence ID" value="BAH93524.1"/>
    <property type="molecule type" value="Genomic_DNA"/>
</dbReference>
<proteinExistence type="predicted"/>
<sequence length="87" mass="9911">MEYASGHIHYACRHRRGPMPLHVYSILARSSSGCRLQVGLLLVEERDGPPTRTVAVRTKHIPKLDGCRLYECTPHLFWQTGAWIAQI</sequence>
<reference evidence="2" key="2">
    <citation type="journal article" date="2008" name="Nucleic Acids Res.">
        <title>The rice annotation project database (RAP-DB): 2008 update.</title>
        <authorList>
            <consortium name="The rice annotation project (RAP)"/>
        </authorList>
    </citation>
    <scope>GENOME REANNOTATION</scope>
    <source>
        <strain evidence="2">cv. Nipponbare</strain>
    </source>
</reference>
<dbReference type="Proteomes" id="UP000000763">
    <property type="component" value="Chromosome 6"/>
</dbReference>
<evidence type="ECO:0000313" key="2">
    <source>
        <dbReference type="Proteomes" id="UP000000763"/>
    </source>
</evidence>
<accession>A0A0P0WWS4</accession>